<proteinExistence type="predicted"/>
<accession>A0A934VR91</accession>
<sequence length="1575" mass="169647">MPILLASCIRAKLRRLPLMVLASAAALTAAPGDLKLETLTQKNDAASGPGSREITRFESPTFPIAIDEFGTVSFAARVDVRGTEEFGFYRSALPGSVSTLFQSDQVVPGVTQNGDALEASASPRRGFSSDFSGTFHALTVVDPLGGGFLFKTTDGTISQTPITWPVDISQTRNFKDAVDISDGRGTTKTRSAGISEDILVSPSGTLYWKVFDGILKASTSDDLSAVMFDGTAAPGFEDSDNATFDTPIALRGVDDLDNVVFHTRVTKNSGARHAVFRYEASNESIVPLFVDTETTLPDLDGGSPEVEPEDVVVLPDGTVVLRVKLSSSRSGFWRIGLDNSIEKIAEFNDNGFFPNQTDEGELHFRNVPLGDWAVTHNGTLFFTSDLRSGASNTTSEGVWRIDPETKAITTLARVPFTRDVDAPSIDPTDVPSSDADFRSFDNLTAAGDDKVAFTAELSDGTGGLFATDLNGGLIKIALEGDPLEGSAIQNITFTPDLAGEEIILNKGTSGLNSNGELAFLADLADGGTALVKASYEGIVHPIGNIYIWDGGAGDTNWHTVVNGRSNWTDSVGTPWDEPPPANGTSIIKIGDEFIVELQDEAAHVAQVELGDSILELGAEFDCATTFEGSDGSSLILRKGNIKGGTLHTKGIIAKEGPDNAWFVWNKATIEEADLMIEEGHLHWWTNLVLIDASIVVDGGGLEAGGKLQFEGDSGLDLIASPEAVEFYDTVELVLGTDVTFQLNPETQLEIGEADSFGNIAIRKLDPDLPLVRTLQLQGQGKVFVYDDLQLAPGLTLINKIGTLASPGLIFDTWLDVLSEYVSNIEGRFENRGGMKIVSGGVAGEFHNFSQLSITNHTNNKPSILLECVNHGTLLQDGGISTKHFIAKAGSEHLFSSSTPQEALLTFVADEDSPTLVFEKGSSIKAQSGSSKLVFKGNQAPNLQAEIDVNKNSKIRIQKANTGPKETITIYDEGELTFEDLRFEKLTLQGNGSVQLTGEITPQSSNARMRIGTGDFVADGAVLYGIDLDELVVPEDEDFSDPDEETFWGEEDVPYLLKPFDKIQQRATFRETAIARGNLVHASEQTTVTTRGENRLYGQLRIEGECEVHGNLLAPDKLFKPTGLSLVFKGNSEGFFISNSGNLTLYSGDESTQIDTLLTVGFSSKITVAGLSHVIINRIRFDHLDDIGSVEHKHLGGEWVISDFAACEIRDERYSEGLKTINGAASLTLGLPHESLPSFVDLPTRIGDFSLKGKLTLIAADLDIHGDLNIEGGKLILNNSTVNLNTHFLRNAGSIKKNGTSKIIGEVESLRDQVQGIPTLAGNINIEGSLTTDGIIALGASPGSGLITGDLNLLPESEMRVEFAGDEAGTGFDFLEVGGTANLDGKLTLSLIDDYLPEADQTFRFIQAGEVDGTFATIEQGLMGRSRRMDVTTDAEGLLATAREISIESYQDWRTHFFNETDAADDLISGPTADPDGDGTSNLLEYLSNNLPQHPSSPPFSRLEASQSDYRIRLSNTVNDYQAILETSIDLQDWQPAQITESNDTVNGDTTLKEIRVSDPESKQRFYRLTLQPASP</sequence>
<keyword evidence="1" id="KW-0732">Signal</keyword>
<comment type="caution">
    <text evidence="2">The sequence shown here is derived from an EMBL/GenBank/DDBJ whole genome shotgun (WGS) entry which is preliminary data.</text>
</comment>
<name>A0A934VR91_9BACT</name>
<dbReference type="EMBL" id="JAENIL010000021">
    <property type="protein sequence ID" value="MBK1877685.1"/>
    <property type="molecule type" value="Genomic_DNA"/>
</dbReference>
<feature type="signal peptide" evidence="1">
    <location>
        <begin position="1"/>
        <end position="29"/>
    </location>
</feature>
<gene>
    <name evidence="2" type="ORF">JIN87_12475</name>
</gene>
<evidence type="ECO:0000313" key="2">
    <source>
        <dbReference type="EMBL" id="MBK1877685.1"/>
    </source>
</evidence>
<dbReference type="RefSeq" id="WP_200355899.1">
    <property type="nucleotide sequence ID" value="NZ_JAENIL010000021.1"/>
</dbReference>
<evidence type="ECO:0000256" key="1">
    <source>
        <dbReference type="SAM" id="SignalP"/>
    </source>
</evidence>
<dbReference type="Proteomes" id="UP000617628">
    <property type="component" value="Unassembled WGS sequence"/>
</dbReference>
<dbReference type="InterPro" id="IPR055876">
    <property type="entry name" value="DUF7453"/>
</dbReference>
<evidence type="ECO:0000313" key="3">
    <source>
        <dbReference type="Proteomes" id="UP000617628"/>
    </source>
</evidence>
<feature type="chain" id="PRO_5038040536" evidence="1">
    <location>
        <begin position="30"/>
        <end position="1575"/>
    </location>
</feature>
<keyword evidence="3" id="KW-1185">Reference proteome</keyword>
<organism evidence="2 3">
    <name type="scientific">Pelagicoccus mobilis</name>
    <dbReference type="NCBI Taxonomy" id="415221"/>
    <lineage>
        <taxon>Bacteria</taxon>
        <taxon>Pseudomonadati</taxon>
        <taxon>Verrucomicrobiota</taxon>
        <taxon>Opitutia</taxon>
        <taxon>Puniceicoccales</taxon>
        <taxon>Pelagicoccaceae</taxon>
        <taxon>Pelagicoccus</taxon>
    </lineage>
</organism>
<protein>
    <submittedName>
        <fullName evidence="2">Uncharacterized protein</fullName>
    </submittedName>
</protein>
<reference evidence="2" key="1">
    <citation type="submission" date="2021-01" db="EMBL/GenBank/DDBJ databases">
        <title>Modified the classification status of verrucomicrobia.</title>
        <authorList>
            <person name="Feng X."/>
        </authorList>
    </citation>
    <scope>NUCLEOTIDE SEQUENCE</scope>
    <source>
        <strain evidence="2">KCTC 13126</strain>
    </source>
</reference>
<dbReference type="Pfam" id="PF24251">
    <property type="entry name" value="DUF7453"/>
    <property type="match status" value="1"/>
</dbReference>